<name>E1IDT7_9CHLR</name>
<dbReference type="HOGENOM" id="CLU_079283_4_0_0"/>
<accession>E1IDT7</accession>
<sequence length="133" mass="14744">MDDMYREQILEHSKHPHNFGTLEAPSVSREEFNPLCGDRVRLDLQIADGVITDVRFSGRGCAISQASASLLTDELRGMTVEAAKVYRKEDLLELIGIPLAKNPVRLKCALLSLKALKAGLYGVGHIHDDDEEE</sequence>
<dbReference type="GO" id="GO:0051536">
    <property type="term" value="F:iron-sulfur cluster binding"/>
    <property type="evidence" value="ECO:0007669"/>
    <property type="project" value="InterPro"/>
</dbReference>
<evidence type="ECO:0000313" key="3">
    <source>
        <dbReference type="Proteomes" id="UP000054010"/>
    </source>
</evidence>
<dbReference type="OrthoDB" id="9804157at2"/>
<evidence type="ECO:0000259" key="1">
    <source>
        <dbReference type="Pfam" id="PF01592"/>
    </source>
</evidence>
<dbReference type="STRING" id="765420.OSCT_1488"/>
<dbReference type="Proteomes" id="UP000054010">
    <property type="component" value="Unassembled WGS sequence"/>
</dbReference>
<dbReference type="InterPro" id="IPR002871">
    <property type="entry name" value="NIF_FeS_clus_asmbl_NifU_N"/>
</dbReference>
<proteinExistence type="predicted"/>
<reference evidence="2 3" key="1">
    <citation type="journal article" date="2011" name="J. Bacteriol.">
        <title>Draft genome sequence of the anoxygenic filamentous phototrophic bacterium Oscillochloris trichoides subsp. DG-6.</title>
        <authorList>
            <person name="Kuznetsov B.B."/>
            <person name="Ivanovsky R.N."/>
            <person name="Keppen O.I."/>
            <person name="Sukhacheva M.V."/>
            <person name="Bumazhkin B.K."/>
            <person name="Patutina E.O."/>
            <person name="Beletsky A.V."/>
            <person name="Mardanov A.V."/>
            <person name="Baslerov R.V."/>
            <person name="Panteleeva A.N."/>
            <person name="Kolganova T.V."/>
            <person name="Ravin N.V."/>
            <person name="Skryabin K.G."/>
        </authorList>
    </citation>
    <scope>NUCLEOTIDE SEQUENCE [LARGE SCALE GENOMIC DNA]</scope>
    <source>
        <strain evidence="2 3">DG-6</strain>
    </source>
</reference>
<dbReference type="Gene3D" id="3.90.1010.10">
    <property type="match status" value="1"/>
</dbReference>
<dbReference type="GO" id="GO:0005506">
    <property type="term" value="F:iron ion binding"/>
    <property type="evidence" value="ECO:0007669"/>
    <property type="project" value="InterPro"/>
</dbReference>
<keyword evidence="3" id="KW-1185">Reference proteome</keyword>
<organism evidence="2 3">
    <name type="scientific">Oscillochloris trichoides DG-6</name>
    <dbReference type="NCBI Taxonomy" id="765420"/>
    <lineage>
        <taxon>Bacteria</taxon>
        <taxon>Bacillati</taxon>
        <taxon>Chloroflexota</taxon>
        <taxon>Chloroflexia</taxon>
        <taxon>Chloroflexales</taxon>
        <taxon>Chloroflexineae</taxon>
        <taxon>Oscillochloridaceae</taxon>
        <taxon>Oscillochloris</taxon>
    </lineage>
</organism>
<dbReference type="PANTHER" id="PTHR10093">
    <property type="entry name" value="IRON-SULFUR CLUSTER ASSEMBLY ENZYME NIFU HOMOLOG"/>
    <property type="match status" value="1"/>
</dbReference>
<dbReference type="eggNOG" id="COG0822">
    <property type="taxonomic scope" value="Bacteria"/>
</dbReference>
<evidence type="ECO:0000313" key="2">
    <source>
        <dbReference type="EMBL" id="EFO80658.1"/>
    </source>
</evidence>
<dbReference type="Pfam" id="PF01592">
    <property type="entry name" value="NifU_N"/>
    <property type="match status" value="1"/>
</dbReference>
<dbReference type="SUPFAM" id="SSF82649">
    <property type="entry name" value="SufE/NifU"/>
    <property type="match status" value="1"/>
</dbReference>
<dbReference type="GO" id="GO:0016226">
    <property type="term" value="P:iron-sulfur cluster assembly"/>
    <property type="evidence" value="ECO:0007669"/>
    <property type="project" value="InterPro"/>
</dbReference>
<feature type="domain" description="NIF system FeS cluster assembly NifU N-terminal" evidence="1">
    <location>
        <begin position="4"/>
        <end position="120"/>
    </location>
</feature>
<dbReference type="NCBIfam" id="TIGR01994">
    <property type="entry name" value="SUF_scaf_2"/>
    <property type="match status" value="1"/>
</dbReference>
<gene>
    <name evidence="2" type="ORF">OSCT_1488</name>
</gene>
<protein>
    <submittedName>
        <fullName evidence="2">NifU family SUF system FeS assembly protein</fullName>
    </submittedName>
</protein>
<dbReference type="EMBL" id="ADVR01000044">
    <property type="protein sequence ID" value="EFO80658.1"/>
    <property type="molecule type" value="Genomic_DNA"/>
</dbReference>
<dbReference type="AlphaFoldDB" id="E1IDT7"/>
<dbReference type="CDD" id="cd06664">
    <property type="entry name" value="IscU_like"/>
    <property type="match status" value="1"/>
</dbReference>
<comment type="caution">
    <text evidence="2">The sequence shown here is derived from an EMBL/GenBank/DDBJ whole genome shotgun (WGS) entry which is preliminary data.</text>
</comment>